<protein>
    <submittedName>
        <fullName evidence="3">Uncharacterized protein</fullName>
    </submittedName>
</protein>
<organism evidence="2 3">
    <name type="scientific">Angiostrongylus cantonensis</name>
    <name type="common">Rat lungworm</name>
    <dbReference type="NCBI Taxonomy" id="6313"/>
    <lineage>
        <taxon>Eukaryota</taxon>
        <taxon>Metazoa</taxon>
        <taxon>Ecdysozoa</taxon>
        <taxon>Nematoda</taxon>
        <taxon>Chromadorea</taxon>
        <taxon>Rhabditida</taxon>
        <taxon>Rhabditina</taxon>
        <taxon>Rhabditomorpha</taxon>
        <taxon>Strongyloidea</taxon>
        <taxon>Metastrongylidae</taxon>
        <taxon>Angiostrongylus</taxon>
    </lineage>
</organism>
<keyword evidence="1" id="KW-0812">Transmembrane</keyword>
<keyword evidence="1" id="KW-1133">Transmembrane helix</keyword>
<sequence length="98" mass="10389">MMDPEKSQTYNIVVVVDVGVVLLAAVIAAVAVVAAAVAVLAVVVASVVELVMPLSLWLNESVLPSFQWLAELTLLTSLRASNSEVGKETLEQLNRESV</sequence>
<dbReference type="WBParaSite" id="ACAC_0000828401-mRNA-1">
    <property type="protein sequence ID" value="ACAC_0000828401-mRNA-1"/>
    <property type="gene ID" value="ACAC_0000828401"/>
</dbReference>
<reference evidence="2" key="1">
    <citation type="submission" date="2012-09" db="EMBL/GenBank/DDBJ databases">
        <authorList>
            <person name="Martin A.A."/>
        </authorList>
    </citation>
    <scope>NUCLEOTIDE SEQUENCE</scope>
</reference>
<proteinExistence type="predicted"/>
<keyword evidence="2" id="KW-1185">Reference proteome</keyword>
<reference evidence="3" key="2">
    <citation type="submission" date="2017-02" db="UniProtKB">
        <authorList>
            <consortium name="WormBaseParasite"/>
        </authorList>
    </citation>
    <scope>IDENTIFICATION</scope>
</reference>
<evidence type="ECO:0000256" key="1">
    <source>
        <dbReference type="SAM" id="Phobius"/>
    </source>
</evidence>
<keyword evidence="1" id="KW-0472">Membrane</keyword>
<evidence type="ECO:0000313" key="3">
    <source>
        <dbReference type="WBParaSite" id="ACAC_0000828401-mRNA-1"/>
    </source>
</evidence>
<dbReference type="Proteomes" id="UP000035642">
    <property type="component" value="Unassembled WGS sequence"/>
</dbReference>
<name>A0A0K0DCI5_ANGCA</name>
<evidence type="ECO:0000313" key="2">
    <source>
        <dbReference type="Proteomes" id="UP000035642"/>
    </source>
</evidence>
<feature type="transmembrane region" description="Helical" evidence="1">
    <location>
        <begin position="12"/>
        <end position="32"/>
    </location>
</feature>
<dbReference type="AlphaFoldDB" id="A0A0K0DCI5"/>
<feature type="transmembrane region" description="Helical" evidence="1">
    <location>
        <begin position="38"/>
        <end position="58"/>
    </location>
</feature>
<accession>A0A0K0DCI5</accession>